<organism evidence="2">
    <name type="scientific">uncultured Gemmatimonadota bacterium</name>
    <dbReference type="NCBI Taxonomy" id="203437"/>
    <lineage>
        <taxon>Bacteria</taxon>
        <taxon>Pseudomonadati</taxon>
        <taxon>Gemmatimonadota</taxon>
        <taxon>environmental samples</taxon>
    </lineage>
</organism>
<reference evidence="2" key="1">
    <citation type="submission" date="2020-02" db="EMBL/GenBank/DDBJ databases">
        <authorList>
            <person name="Meier V. D."/>
        </authorList>
    </citation>
    <scope>NUCLEOTIDE SEQUENCE</scope>
    <source>
        <strain evidence="2">AVDCRST_MAG89</strain>
    </source>
</reference>
<gene>
    <name evidence="2" type="ORF">AVDCRST_MAG89-2624</name>
</gene>
<accession>A0A6J4LTI9</accession>
<name>A0A6J4LTI9_9BACT</name>
<dbReference type="EC" id="2.5.1.31" evidence="2"/>
<evidence type="ECO:0000256" key="1">
    <source>
        <dbReference type="SAM" id="MobiDB-lite"/>
    </source>
</evidence>
<keyword evidence="2" id="KW-0808">Transferase</keyword>
<feature type="compositionally biased region" description="Low complexity" evidence="1">
    <location>
        <begin position="113"/>
        <end position="123"/>
    </location>
</feature>
<sequence>GPAGAVRAPRTPRPQGKGRRGTLHRRARPAGDAHPRRHPVHRRPHPGRQPDAPEPGHQLRGPAGDRPGRAQAGGARGRGNAAAGRDRRRTVQPAAVHAGRPRSRPADPHLGRAAHQQLHALAAGVHRAVRDPRAVAGLRPRALLPRPAGLPAARAAVRPRPGLL</sequence>
<protein>
    <submittedName>
        <fullName evidence="2">Undecaprenyl diphosphate synthase</fullName>
        <ecNumber evidence="2">2.5.1.31</ecNumber>
    </submittedName>
</protein>
<feature type="compositionally biased region" description="Basic residues" evidence="1">
    <location>
        <begin position="16"/>
        <end position="28"/>
    </location>
</feature>
<feature type="compositionally biased region" description="Low complexity" evidence="1">
    <location>
        <begin position="60"/>
        <end position="83"/>
    </location>
</feature>
<dbReference type="AlphaFoldDB" id="A0A6J4LTI9"/>
<feature type="non-terminal residue" evidence="2">
    <location>
        <position position="164"/>
    </location>
</feature>
<feature type="region of interest" description="Disordered" evidence="1">
    <location>
        <begin position="1"/>
        <end position="125"/>
    </location>
</feature>
<evidence type="ECO:0000313" key="2">
    <source>
        <dbReference type="EMBL" id="CAA9341253.1"/>
    </source>
</evidence>
<dbReference type="EMBL" id="CADCTV010000551">
    <property type="protein sequence ID" value="CAA9341253.1"/>
    <property type="molecule type" value="Genomic_DNA"/>
</dbReference>
<feature type="compositionally biased region" description="Basic residues" evidence="1">
    <location>
        <begin position="35"/>
        <end position="46"/>
    </location>
</feature>
<proteinExistence type="predicted"/>
<feature type="non-terminal residue" evidence="2">
    <location>
        <position position="1"/>
    </location>
</feature>
<dbReference type="GO" id="GO:0008834">
    <property type="term" value="F:ditrans,polycis-undecaprenyl-diphosphate synthase [(2E,6E)-farnesyl-diphosphate specific] activity"/>
    <property type="evidence" value="ECO:0007669"/>
    <property type="project" value="UniProtKB-EC"/>
</dbReference>